<dbReference type="NCBIfam" id="TIGR01297">
    <property type="entry name" value="CDF"/>
    <property type="match status" value="1"/>
</dbReference>
<evidence type="ECO:0000259" key="11">
    <source>
        <dbReference type="Pfam" id="PF16916"/>
    </source>
</evidence>
<dbReference type="AlphaFoldDB" id="W9HFP8"/>
<evidence type="ECO:0000256" key="8">
    <source>
        <dbReference type="SAM" id="MobiDB-lite"/>
    </source>
</evidence>
<comment type="subcellular location">
    <subcellularLocation>
        <location evidence="1">Membrane</location>
        <topology evidence="1">Multi-pass membrane protein</topology>
    </subcellularLocation>
</comment>
<feature type="compositionally biased region" description="Basic and acidic residues" evidence="8">
    <location>
        <begin position="143"/>
        <end position="159"/>
    </location>
</feature>
<dbReference type="GO" id="GO:0006882">
    <property type="term" value="P:intracellular zinc ion homeostasis"/>
    <property type="evidence" value="ECO:0007669"/>
    <property type="project" value="TreeGrafter"/>
</dbReference>
<accession>W9HFP8</accession>
<feature type="transmembrane region" description="Helical" evidence="9">
    <location>
        <begin position="227"/>
        <end position="245"/>
    </location>
</feature>
<feature type="compositionally biased region" description="Polar residues" evidence="8">
    <location>
        <begin position="160"/>
        <end position="170"/>
    </location>
</feature>
<dbReference type="PANTHER" id="PTHR45820:SF5">
    <property type="entry name" value="DIFFUSION FACILITATOR FAMILY METAL ION TRANSPORTER, PUTATIVE-RELATED"/>
    <property type="match status" value="1"/>
</dbReference>
<dbReference type="HOGENOM" id="CLU_013430_4_0_1"/>
<evidence type="ECO:0000256" key="6">
    <source>
        <dbReference type="ARBA" id="ARBA00022989"/>
    </source>
</evidence>
<protein>
    <recommendedName>
        <fullName evidence="14">CDF family cation efflux system protein</fullName>
    </recommendedName>
</protein>
<dbReference type="Gene3D" id="1.20.1510.10">
    <property type="entry name" value="Cation efflux protein transmembrane domain"/>
    <property type="match status" value="1"/>
</dbReference>
<dbReference type="Pfam" id="PF16916">
    <property type="entry name" value="ZT_dimer"/>
    <property type="match status" value="1"/>
</dbReference>
<feature type="transmembrane region" description="Helical" evidence="9">
    <location>
        <begin position="81"/>
        <end position="103"/>
    </location>
</feature>
<evidence type="ECO:0000259" key="10">
    <source>
        <dbReference type="Pfam" id="PF01545"/>
    </source>
</evidence>
<feature type="transmembrane region" description="Helical" evidence="9">
    <location>
        <begin position="115"/>
        <end position="136"/>
    </location>
</feature>
<dbReference type="InterPro" id="IPR027469">
    <property type="entry name" value="Cation_efflux_TMD_sf"/>
</dbReference>
<dbReference type="GO" id="GO:0016020">
    <property type="term" value="C:membrane"/>
    <property type="evidence" value="ECO:0007669"/>
    <property type="project" value="UniProtKB-SubCell"/>
</dbReference>
<dbReference type="InterPro" id="IPR058533">
    <property type="entry name" value="Cation_efflux_TM"/>
</dbReference>
<evidence type="ECO:0000256" key="1">
    <source>
        <dbReference type="ARBA" id="ARBA00004141"/>
    </source>
</evidence>
<keyword evidence="6 9" id="KW-1133">Transmembrane helix</keyword>
<feature type="domain" description="Cation efflux protein transmembrane" evidence="10">
    <location>
        <begin position="13"/>
        <end position="253"/>
    </location>
</feature>
<organism evidence="12 13">
    <name type="scientific">Fusarium oxysporum NRRL 32931</name>
    <dbReference type="NCBI Taxonomy" id="660029"/>
    <lineage>
        <taxon>Eukaryota</taxon>
        <taxon>Fungi</taxon>
        <taxon>Dikarya</taxon>
        <taxon>Ascomycota</taxon>
        <taxon>Pezizomycotina</taxon>
        <taxon>Sordariomycetes</taxon>
        <taxon>Hypocreomycetidae</taxon>
        <taxon>Hypocreales</taxon>
        <taxon>Nectriaceae</taxon>
        <taxon>Fusarium</taxon>
        <taxon>Fusarium oxysporum species complex</taxon>
    </lineage>
</organism>
<gene>
    <name evidence="12" type="ORF">FOYG_17006</name>
</gene>
<dbReference type="InterPro" id="IPR002524">
    <property type="entry name" value="Cation_efflux"/>
</dbReference>
<dbReference type="Pfam" id="PF01545">
    <property type="entry name" value="Cation_efflux"/>
    <property type="match status" value="1"/>
</dbReference>
<dbReference type="EMBL" id="JH717854">
    <property type="protein sequence ID" value="EWY79829.1"/>
    <property type="molecule type" value="Genomic_DNA"/>
</dbReference>
<keyword evidence="3" id="KW-0813">Transport</keyword>
<keyword evidence="4 9" id="KW-0812">Transmembrane</keyword>
<feature type="region of interest" description="Disordered" evidence="8">
    <location>
        <begin position="143"/>
        <end position="173"/>
    </location>
</feature>
<dbReference type="Proteomes" id="UP000030753">
    <property type="component" value="Unassembled WGS sequence"/>
</dbReference>
<evidence type="ECO:0000256" key="2">
    <source>
        <dbReference type="ARBA" id="ARBA00008873"/>
    </source>
</evidence>
<comment type="similarity">
    <text evidence="2">Belongs to the cation diffusion facilitator (CDF) transporter (TC 2.A.4) family. SLC30A subfamily.</text>
</comment>
<dbReference type="InterPro" id="IPR036837">
    <property type="entry name" value="Cation_efflux_CTD_sf"/>
</dbReference>
<evidence type="ECO:0000256" key="7">
    <source>
        <dbReference type="ARBA" id="ARBA00023136"/>
    </source>
</evidence>
<name>W9HFP8_FUSOX</name>
<evidence type="ECO:0000256" key="4">
    <source>
        <dbReference type="ARBA" id="ARBA00022692"/>
    </source>
</evidence>
<feature type="transmembrane region" description="Helical" evidence="9">
    <location>
        <begin position="12"/>
        <end position="36"/>
    </location>
</feature>
<reference evidence="12 13" key="1">
    <citation type="submission" date="2011-06" db="EMBL/GenBank/DDBJ databases">
        <title>The Genome Sequence of Fusarium oxysporum FOSC 3-a.</title>
        <authorList>
            <consortium name="The Broad Institute Genome Sequencing Platform"/>
            <person name="Ma L.-J."/>
            <person name="Gale L.R."/>
            <person name="Schwartz D.C."/>
            <person name="Zhou S."/>
            <person name="Corby-Kistler H."/>
            <person name="Young S.K."/>
            <person name="Zeng Q."/>
            <person name="Gargeya S."/>
            <person name="Fitzgerald M."/>
            <person name="Haas B."/>
            <person name="Abouelleil A."/>
            <person name="Alvarado L."/>
            <person name="Arachchi H.M."/>
            <person name="Berlin A."/>
            <person name="Brown A."/>
            <person name="Chapman S.B."/>
            <person name="Chen Z."/>
            <person name="Dunbar C."/>
            <person name="Freedman E."/>
            <person name="Gearin G."/>
            <person name="Gellesch M."/>
            <person name="Goldberg J."/>
            <person name="Griggs A."/>
            <person name="Gujja S."/>
            <person name="Heiman D."/>
            <person name="Howarth C."/>
            <person name="Larson L."/>
            <person name="Lui A."/>
            <person name="MacDonald P.J.P."/>
            <person name="Mehta T."/>
            <person name="Montmayeur A."/>
            <person name="Murphy C."/>
            <person name="Neiman D."/>
            <person name="Pearson M."/>
            <person name="Priest M."/>
            <person name="Roberts A."/>
            <person name="Saif S."/>
            <person name="Shea T."/>
            <person name="Shenoy N."/>
            <person name="Sisk P."/>
            <person name="Stolte C."/>
            <person name="Sykes S."/>
            <person name="Wortman J."/>
            <person name="Nusbaum C."/>
            <person name="Birren B."/>
        </authorList>
    </citation>
    <scope>NUCLEOTIDE SEQUENCE [LARGE SCALE GENOMIC DNA]</scope>
    <source>
        <strain evidence="13">FOSC 3-a</strain>
    </source>
</reference>
<dbReference type="InterPro" id="IPR027470">
    <property type="entry name" value="Cation_efflux_CTD"/>
</dbReference>
<evidence type="ECO:0000313" key="12">
    <source>
        <dbReference type="EMBL" id="EWY79829.1"/>
    </source>
</evidence>
<feature type="transmembrane region" description="Helical" evidence="9">
    <location>
        <begin position="190"/>
        <end position="215"/>
    </location>
</feature>
<keyword evidence="7 9" id="KW-0472">Membrane</keyword>
<dbReference type="OrthoDB" id="9944568at2759"/>
<dbReference type="PANTHER" id="PTHR45820">
    <property type="entry name" value="FI23527P1"/>
    <property type="match status" value="1"/>
</dbReference>
<proteinExistence type="inferred from homology"/>
<feature type="transmembrane region" description="Helical" evidence="9">
    <location>
        <begin position="42"/>
        <end position="61"/>
    </location>
</feature>
<sequence length="386" mass="42384">MFSIPMTKKQRLYLTICISFGFFITELAVGFLTHSLALVADAFHYLSDLIGIVVALIALIMQERTEPAPQQYTFGYQRATLLGAFFNGVFLLALSVSIFVQAIERFVNIAPIENPKLVLIVGSIGLTLNVLVLSFLHEHDHGDMHSHSDDHDHEDEEHQAGSQTNPISTAHQEHKHSVAVTSVPGRDLGILGVFIHVIGDAINNIGVMIAAIVIWQTEGSGRYYIDPAMSVFIAIMILLSAIPLTRDSGSILLQIAPPEIDLDHVKHDIEQISGVNNVHELHIWRLNQQKTVASAHITLSNNEEVRDFTGKAKVIMECLHAYGIHSATLQPELLTPAAETSGAEIEALATGTDARGSNLDQVKQRKADRDGCQFVCSNQCETKRCC</sequence>
<evidence type="ECO:0000256" key="3">
    <source>
        <dbReference type="ARBA" id="ARBA00022448"/>
    </source>
</evidence>
<evidence type="ECO:0000256" key="9">
    <source>
        <dbReference type="SAM" id="Phobius"/>
    </source>
</evidence>
<evidence type="ECO:0008006" key="14">
    <source>
        <dbReference type="Google" id="ProtNLM"/>
    </source>
</evidence>
<dbReference type="SUPFAM" id="SSF161111">
    <property type="entry name" value="Cation efflux protein transmembrane domain-like"/>
    <property type="match status" value="1"/>
</dbReference>
<evidence type="ECO:0000313" key="13">
    <source>
        <dbReference type="Proteomes" id="UP000030753"/>
    </source>
</evidence>
<evidence type="ECO:0000256" key="5">
    <source>
        <dbReference type="ARBA" id="ARBA00022833"/>
    </source>
</evidence>
<keyword evidence="5" id="KW-0862">Zinc</keyword>
<feature type="domain" description="Cation efflux protein cytoplasmic" evidence="11">
    <location>
        <begin position="257"/>
        <end position="332"/>
    </location>
</feature>
<dbReference type="GO" id="GO:0005385">
    <property type="term" value="F:zinc ion transmembrane transporter activity"/>
    <property type="evidence" value="ECO:0007669"/>
    <property type="project" value="TreeGrafter"/>
</dbReference>
<dbReference type="SUPFAM" id="SSF160240">
    <property type="entry name" value="Cation efflux protein cytoplasmic domain-like"/>
    <property type="match status" value="1"/>
</dbReference>